<dbReference type="Proteomes" id="UP000324324">
    <property type="component" value="Unassembled WGS sequence"/>
</dbReference>
<dbReference type="PANTHER" id="PTHR22550:SF5">
    <property type="entry name" value="LEUCINE ZIPPER PROTEIN 4"/>
    <property type="match status" value="1"/>
</dbReference>
<name>A0A5M8B4Z5_9BURK</name>
<evidence type="ECO:0000256" key="4">
    <source>
        <dbReference type="ARBA" id="ARBA00023136"/>
    </source>
</evidence>
<dbReference type="Pfam" id="PF07584">
    <property type="entry name" value="BatA"/>
    <property type="match status" value="1"/>
</dbReference>
<feature type="domain" description="VWFA" evidence="6">
    <location>
        <begin position="87"/>
        <end position="316"/>
    </location>
</feature>
<evidence type="ECO:0000256" key="1">
    <source>
        <dbReference type="ARBA" id="ARBA00022475"/>
    </source>
</evidence>
<gene>
    <name evidence="7" type="ORF">F1599_05285</name>
</gene>
<dbReference type="InterPro" id="IPR050768">
    <property type="entry name" value="UPF0353/GerABKA_families"/>
</dbReference>
<dbReference type="PANTHER" id="PTHR22550">
    <property type="entry name" value="SPORE GERMINATION PROTEIN"/>
    <property type="match status" value="1"/>
</dbReference>
<reference evidence="7 8" key="1">
    <citation type="submission" date="2019-09" db="EMBL/GenBank/DDBJ databases">
        <title>Isolation of a novel species in the genus Cupriavidus from patients with sepsis using whole genome sequencing.</title>
        <authorList>
            <person name="Kweon O.J."/>
            <person name="Lee M.-K."/>
        </authorList>
    </citation>
    <scope>NUCLEOTIDE SEQUENCE [LARGE SCALE GENOMIC DNA]</scope>
    <source>
        <strain evidence="7 8">MKL-01</strain>
    </source>
</reference>
<dbReference type="InterPro" id="IPR036465">
    <property type="entry name" value="vWFA_dom_sf"/>
</dbReference>
<dbReference type="SMART" id="SM00327">
    <property type="entry name" value="VWA"/>
    <property type="match status" value="1"/>
</dbReference>
<keyword evidence="3 5" id="KW-1133">Transmembrane helix</keyword>
<dbReference type="SUPFAM" id="SSF53300">
    <property type="entry name" value="vWA-like"/>
    <property type="match status" value="1"/>
</dbReference>
<comment type="caution">
    <text evidence="7">The sequence shown here is derived from an EMBL/GenBank/DDBJ whole genome shotgun (WGS) entry which is preliminary data.</text>
</comment>
<dbReference type="Pfam" id="PF00092">
    <property type="entry name" value="VWA"/>
    <property type="match status" value="1"/>
</dbReference>
<feature type="transmembrane region" description="Helical" evidence="5">
    <location>
        <begin position="56"/>
        <end position="77"/>
    </location>
</feature>
<proteinExistence type="predicted"/>
<dbReference type="InterPro" id="IPR024163">
    <property type="entry name" value="Aerotolerance_reg_N"/>
</dbReference>
<evidence type="ECO:0000256" key="5">
    <source>
        <dbReference type="SAM" id="Phobius"/>
    </source>
</evidence>
<dbReference type="InterPro" id="IPR002035">
    <property type="entry name" value="VWF_A"/>
</dbReference>
<feature type="transmembrane region" description="Helical" evidence="5">
    <location>
        <begin position="6"/>
        <end position="25"/>
    </location>
</feature>
<keyword evidence="8" id="KW-1185">Reference proteome</keyword>
<evidence type="ECO:0000259" key="6">
    <source>
        <dbReference type="PROSITE" id="PS50234"/>
    </source>
</evidence>
<dbReference type="EMBL" id="VWRN01000017">
    <property type="protein sequence ID" value="KAA6129675.1"/>
    <property type="molecule type" value="Genomic_DNA"/>
</dbReference>
<dbReference type="PROSITE" id="PS50234">
    <property type="entry name" value="VWFA"/>
    <property type="match status" value="1"/>
</dbReference>
<protein>
    <submittedName>
        <fullName evidence="7">VWA domain-containing protein</fullName>
    </submittedName>
</protein>
<evidence type="ECO:0000256" key="3">
    <source>
        <dbReference type="ARBA" id="ARBA00022989"/>
    </source>
</evidence>
<keyword evidence="2 5" id="KW-0812">Transmembrane</keyword>
<dbReference type="AlphaFoldDB" id="A0A5M8B4Z5"/>
<evidence type="ECO:0000256" key="2">
    <source>
        <dbReference type="ARBA" id="ARBA00022692"/>
    </source>
</evidence>
<evidence type="ECO:0000313" key="7">
    <source>
        <dbReference type="EMBL" id="KAA6129675.1"/>
    </source>
</evidence>
<dbReference type="Pfam" id="PF13519">
    <property type="entry name" value="VWA_2"/>
    <property type="match status" value="1"/>
</dbReference>
<evidence type="ECO:0000313" key="8">
    <source>
        <dbReference type="Proteomes" id="UP000324324"/>
    </source>
</evidence>
<dbReference type="RefSeq" id="WP_150082414.1">
    <property type="nucleotide sequence ID" value="NZ_VWRN01000017.1"/>
</dbReference>
<keyword evidence="4 5" id="KW-0472">Membrane</keyword>
<feature type="transmembrane region" description="Helical" evidence="5">
    <location>
        <begin position="329"/>
        <end position="352"/>
    </location>
</feature>
<accession>A0A5M8B4Z5</accession>
<keyword evidence="1" id="KW-1003">Cell membrane</keyword>
<sequence length="354" mass="37534">MQFLWPQMLWLLLALPLLAAAYLYVIARRKKAALMYASIALPRAALGRKQRVRRHIPPFLVLLGLGVALLACARPTATITLPSDTVTVVLAMDTSRSMAAADVAPTRIAAAQHAARDFIIGLPASVRLGIVSFAATATVVLPPTESRQDMLDAIDRFQLQHGTATGSGLIQALAVLLPNDGIDLEAIIFGGESLAPGPGGRSLSEAAAAEAVRKREQEQPSASPGSYRHGAIILLSDGRRTTGPDPLDAARMAAQRGVRVYTVGFGTPLEEGAAPPGISSPVQLDEATLRQVAMLTDGEYFQASSAADLTQVYRRLTSRFALERKEVEVSALLAAGAVVLLVVGCGLSVVWFRR</sequence>
<dbReference type="Gene3D" id="3.40.50.410">
    <property type="entry name" value="von Willebrand factor, type A domain"/>
    <property type="match status" value="1"/>
</dbReference>
<organism evidence="7 8">
    <name type="scientific">Cupriavidus cauae</name>
    <dbReference type="NCBI Taxonomy" id="2608999"/>
    <lineage>
        <taxon>Bacteria</taxon>
        <taxon>Pseudomonadati</taxon>
        <taxon>Pseudomonadota</taxon>
        <taxon>Betaproteobacteria</taxon>
        <taxon>Burkholderiales</taxon>
        <taxon>Burkholderiaceae</taxon>
        <taxon>Cupriavidus</taxon>
    </lineage>
</organism>